<feature type="transmembrane region" description="Helical" evidence="9">
    <location>
        <begin position="334"/>
        <end position="351"/>
    </location>
</feature>
<keyword evidence="6 9" id="KW-1133">Transmembrane helix</keyword>
<evidence type="ECO:0000256" key="8">
    <source>
        <dbReference type="ARBA" id="ARBA00026081"/>
    </source>
</evidence>
<keyword evidence="5 9" id="KW-0812">Transmembrane</keyword>
<dbReference type="Pfam" id="PF03739">
    <property type="entry name" value="LptF_LptG"/>
    <property type="match status" value="1"/>
</dbReference>
<keyword evidence="7 9" id="KW-0472">Membrane</keyword>
<feature type="transmembrane region" description="Helical" evidence="9">
    <location>
        <begin position="50"/>
        <end position="77"/>
    </location>
</feature>
<organism evidence="10 11">
    <name type="scientific">Crenothrix polyspora</name>
    <dbReference type="NCBI Taxonomy" id="360316"/>
    <lineage>
        <taxon>Bacteria</taxon>
        <taxon>Pseudomonadati</taxon>
        <taxon>Pseudomonadota</taxon>
        <taxon>Gammaproteobacteria</taxon>
        <taxon>Methylococcales</taxon>
        <taxon>Crenotrichaceae</taxon>
        <taxon>Crenothrix</taxon>
    </lineage>
</organism>
<keyword evidence="4" id="KW-1003">Cell membrane</keyword>
<dbReference type="PANTHER" id="PTHR33529">
    <property type="entry name" value="SLR0882 PROTEIN-RELATED"/>
    <property type="match status" value="1"/>
</dbReference>
<dbReference type="GO" id="GO:0043190">
    <property type="term" value="C:ATP-binding cassette (ABC) transporter complex"/>
    <property type="evidence" value="ECO:0007669"/>
    <property type="project" value="InterPro"/>
</dbReference>
<evidence type="ECO:0000256" key="2">
    <source>
        <dbReference type="ARBA" id="ARBA00004651"/>
    </source>
</evidence>
<evidence type="ECO:0000256" key="7">
    <source>
        <dbReference type="ARBA" id="ARBA00023136"/>
    </source>
</evidence>
<comment type="subcellular location">
    <subcellularLocation>
        <location evidence="2">Cell membrane</location>
        <topology evidence="2">Multi-pass membrane protein</topology>
    </subcellularLocation>
</comment>
<dbReference type="InterPro" id="IPR030923">
    <property type="entry name" value="LptG"/>
</dbReference>
<protein>
    <submittedName>
        <fullName evidence="10">Permease YjgP/YjgQ family protein</fullName>
    </submittedName>
</protein>
<dbReference type="GO" id="GO:0015920">
    <property type="term" value="P:lipopolysaccharide transport"/>
    <property type="evidence" value="ECO:0007669"/>
    <property type="project" value="TreeGrafter"/>
</dbReference>
<comment type="function">
    <text evidence="1">Part of the ABC transporter complex LptBFG involved in the translocation of lipopolysaccharide (LPS) from the inner membrane to the outer membrane.</text>
</comment>
<dbReference type="PANTHER" id="PTHR33529:SF2">
    <property type="entry name" value="LIPOPOLYSACCHARIDE EXPORT SYSTEM PERMEASE PROTEIN LPTG"/>
    <property type="match status" value="1"/>
</dbReference>
<dbReference type="Proteomes" id="UP000195442">
    <property type="component" value="Unassembled WGS sequence"/>
</dbReference>
<accession>A0A1R4H6T1</accession>
<gene>
    <name evidence="10" type="ORF">CRENPOLYSF2_2460003</name>
</gene>
<evidence type="ECO:0000256" key="6">
    <source>
        <dbReference type="ARBA" id="ARBA00022989"/>
    </source>
</evidence>
<feature type="transmembrane region" description="Helical" evidence="9">
    <location>
        <begin position="270"/>
        <end position="292"/>
    </location>
</feature>
<dbReference type="EMBL" id="FUKJ01000164">
    <property type="protein sequence ID" value="SJM91962.1"/>
    <property type="molecule type" value="Genomic_DNA"/>
</dbReference>
<comment type="similarity">
    <text evidence="3">Belongs to the LptF/LptG family.</text>
</comment>
<keyword evidence="11" id="KW-1185">Reference proteome</keyword>
<evidence type="ECO:0000256" key="1">
    <source>
        <dbReference type="ARBA" id="ARBA00002265"/>
    </source>
</evidence>
<dbReference type="AlphaFoldDB" id="A0A1R4H6T1"/>
<proteinExistence type="inferred from homology"/>
<feature type="transmembrane region" description="Helical" evidence="9">
    <location>
        <begin position="89"/>
        <end position="117"/>
    </location>
</feature>
<comment type="subunit">
    <text evidence="8">Component of the lipopolysaccharide transport and assembly complex. The LptBFG transporter is composed of two ATP-binding proteins (LptB) and two transmembrane proteins (LptF and LptG).</text>
</comment>
<dbReference type="RefSeq" id="WP_087146767.1">
    <property type="nucleotide sequence ID" value="NZ_FUKJ01000164.1"/>
</dbReference>
<reference evidence="11" key="1">
    <citation type="submission" date="2017-02" db="EMBL/GenBank/DDBJ databases">
        <authorList>
            <person name="Daims H."/>
        </authorList>
    </citation>
    <scope>NUCLEOTIDE SEQUENCE [LARGE SCALE GENOMIC DNA]</scope>
</reference>
<feature type="transmembrane region" description="Helical" evidence="9">
    <location>
        <begin position="12"/>
        <end position="30"/>
    </location>
</feature>
<sequence>MKVLNYYIVKEILKGSFVALLCLLTLFNLFTFSDELGDLGKGHYGLKEIFYYVTLTSPTVLYELIPASALLGSLFILGNMANNRELIAMQAAGVSVFGIVKAALLAGAVLVIIAFLVGEFIAPLGERMGQKIKLTSQNQNAIMHSRYGLWIREGNQFINVRRIQEDGKLAVINMYEIDEQRHLRRLVSAKQATFLGKQQWRLEEIRQSEVSTQQMRSSKQKQRIWKSSIDPQLFKMVTVNPNNLSLYDLAMYVGFLQENHQKSQTFELAFWGRIVNPLVTFVMLLVSVPFVIGIKRGVSVGSRILIGVVIGMGFNIIDKITSHIGLIYELNAPWVAILPSLVILVATLFAIRRTY</sequence>
<evidence type="ECO:0000256" key="9">
    <source>
        <dbReference type="SAM" id="Phobius"/>
    </source>
</evidence>
<name>A0A1R4H6T1_9GAMM</name>
<evidence type="ECO:0000256" key="5">
    <source>
        <dbReference type="ARBA" id="ARBA00022692"/>
    </source>
</evidence>
<evidence type="ECO:0000256" key="4">
    <source>
        <dbReference type="ARBA" id="ARBA00022475"/>
    </source>
</evidence>
<dbReference type="GO" id="GO:0055085">
    <property type="term" value="P:transmembrane transport"/>
    <property type="evidence" value="ECO:0007669"/>
    <property type="project" value="InterPro"/>
</dbReference>
<feature type="transmembrane region" description="Helical" evidence="9">
    <location>
        <begin position="304"/>
        <end position="328"/>
    </location>
</feature>
<dbReference type="NCBIfam" id="TIGR04408">
    <property type="entry name" value="LptG_lptG"/>
    <property type="match status" value="1"/>
</dbReference>
<dbReference type="InterPro" id="IPR005495">
    <property type="entry name" value="LptG/LptF_permease"/>
</dbReference>
<evidence type="ECO:0000256" key="3">
    <source>
        <dbReference type="ARBA" id="ARBA00007725"/>
    </source>
</evidence>
<evidence type="ECO:0000313" key="10">
    <source>
        <dbReference type="EMBL" id="SJM91962.1"/>
    </source>
</evidence>
<dbReference type="OrthoDB" id="9776227at2"/>
<evidence type="ECO:0000313" key="11">
    <source>
        <dbReference type="Proteomes" id="UP000195442"/>
    </source>
</evidence>